<evidence type="ECO:0000313" key="7">
    <source>
        <dbReference type="Proteomes" id="UP000239485"/>
    </source>
</evidence>
<feature type="binding site" evidence="4">
    <location>
        <position position="176"/>
    </location>
    <ligand>
        <name>molybdate</name>
        <dbReference type="ChEBI" id="CHEBI:36264"/>
    </ligand>
</feature>
<dbReference type="Proteomes" id="UP000239485">
    <property type="component" value="Unassembled WGS sequence"/>
</dbReference>
<gene>
    <name evidence="6" type="ORF">CLV92_111129</name>
</gene>
<feature type="binding site" evidence="4">
    <location>
        <position position="45"/>
    </location>
    <ligand>
        <name>molybdate</name>
        <dbReference type="ChEBI" id="CHEBI:36264"/>
    </ligand>
</feature>
<dbReference type="GO" id="GO:0046872">
    <property type="term" value="F:metal ion binding"/>
    <property type="evidence" value="ECO:0007669"/>
    <property type="project" value="UniProtKB-KW"/>
</dbReference>
<dbReference type="InterPro" id="IPR050682">
    <property type="entry name" value="ModA/WtpA"/>
</dbReference>
<evidence type="ECO:0000256" key="2">
    <source>
        <dbReference type="ARBA" id="ARBA00022723"/>
    </source>
</evidence>
<evidence type="ECO:0000256" key="5">
    <source>
        <dbReference type="SAM" id="SignalP"/>
    </source>
</evidence>
<dbReference type="OrthoDB" id="9785015at2"/>
<evidence type="ECO:0000256" key="4">
    <source>
        <dbReference type="PIRSR" id="PIRSR004846-1"/>
    </source>
</evidence>
<dbReference type="RefSeq" id="WP_146099572.1">
    <property type="nucleotide sequence ID" value="NZ_PTJD01000011.1"/>
</dbReference>
<dbReference type="PANTHER" id="PTHR30632">
    <property type="entry name" value="MOLYBDATE-BINDING PERIPLASMIC PROTEIN"/>
    <property type="match status" value="1"/>
</dbReference>
<evidence type="ECO:0000313" key="6">
    <source>
        <dbReference type="EMBL" id="PPK93212.1"/>
    </source>
</evidence>
<evidence type="ECO:0000256" key="1">
    <source>
        <dbReference type="ARBA" id="ARBA00009175"/>
    </source>
</evidence>
<sequence length="258" mass="25352">MRRAPALAVAAVVAAALPGCGGDPGPGGSPSAPTTAELTVLAAASLRPVFEELGRRFEATHPGTAVEFTFAGSTDLVGQLREGAPADVLATADTTAMDAAAQEGLLADAPAPFATNTLQIVTPPENPARVSSFADLARPGVAVVVCAPQVPCGRATARAELTAGVDVSPVSEETSVTGVLGKVTAGEADAGIVYVTDARAAGGAVRTVPFPEAAGIVSTYPVAVTAGSEHPVEAAGFAEFLRGAEAGRVLAGAGFGAP</sequence>
<proteinExistence type="inferred from homology"/>
<comment type="caution">
    <text evidence="6">The sequence shown here is derived from an EMBL/GenBank/DDBJ whole genome shotgun (WGS) entry which is preliminary data.</text>
</comment>
<accession>A0A2S6IG72</accession>
<reference evidence="6 7" key="1">
    <citation type="submission" date="2018-02" db="EMBL/GenBank/DDBJ databases">
        <title>Genomic Encyclopedia of Archaeal and Bacterial Type Strains, Phase II (KMG-II): from individual species to whole genera.</title>
        <authorList>
            <person name="Goeker M."/>
        </authorList>
    </citation>
    <scope>NUCLEOTIDE SEQUENCE [LARGE SCALE GENOMIC DNA]</scope>
    <source>
        <strain evidence="6 7">DSM 22857</strain>
    </source>
</reference>
<feature type="binding site" evidence="4">
    <location>
        <position position="194"/>
    </location>
    <ligand>
        <name>molybdate</name>
        <dbReference type="ChEBI" id="CHEBI:36264"/>
    </ligand>
</feature>
<dbReference type="NCBIfam" id="TIGR01256">
    <property type="entry name" value="modA"/>
    <property type="match status" value="1"/>
</dbReference>
<dbReference type="PANTHER" id="PTHR30632:SF0">
    <property type="entry name" value="SULFATE-BINDING PROTEIN"/>
    <property type="match status" value="1"/>
</dbReference>
<dbReference type="Pfam" id="PF13531">
    <property type="entry name" value="SBP_bac_11"/>
    <property type="match status" value="1"/>
</dbReference>
<dbReference type="EMBL" id="PTJD01000011">
    <property type="protein sequence ID" value="PPK93212.1"/>
    <property type="molecule type" value="Genomic_DNA"/>
</dbReference>
<protein>
    <submittedName>
        <fullName evidence="6">Molybdate transport system substrate-binding protein</fullName>
    </submittedName>
</protein>
<feature type="signal peptide" evidence="5">
    <location>
        <begin position="1"/>
        <end position="21"/>
    </location>
</feature>
<keyword evidence="2 4" id="KW-0479">Metal-binding</keyword>
<keyword evidence="7" id="KW-1185">Reference proteome</keyword>
<dbReference type="PIRSF" id="PIRSF004846">
    <property type="entry name" value="ModA"/>
    <property type="match status" value="1"/>
</dbReference>
<keyword evidence="3 5" id="KW-0732">Signal</keyword>
<dbReference type="GO" id="GO:0015689">
    <property type="term" value="P:molybdate ion transport"/>
    <property type="evidence" value="ECO:0007669"/>
    <property type="project" value="InterPro"/>
</dbReference>
<dbReference type="SUPFAM" id="SSF53850">
    <property type="entry name" value="Periplasmic binding protein-like II"/>
    <property type="match status" value="1"/>
</dbReference>
<organism evidence="6 7">
    <name type="scientific">Kineococcus xinjiangensis</name>
    <dbReference type="NCBI Taxonomy" id="512762"/>
    <lineage>
        <taxon>Bacteria</taxon>
        <taxon>Bacillati</taxon>
        <taxon>Actinomycetota</taxon>
        <taxon>Actinomycetes</taxon>
        <taxon>Kineosporiales</taxon>
        <taxon>Kineosporiaceae</taxon>
        <taxon>Kineococcus</taxon>
    </lineage>
</organism>
<dbReference type="Gene3D" id="3.40.190.10">
    <property type="entry name" value="Periplasmic binding protein-like II"/>
    <property type="match status" value="2"/>
</dbReference>
<name>A0A2S6IG72_9ACTN</name>
<dbReference type="GO" id="GO:0030973">
    <property type="term" value="F:molybdate ion binding"/>
    <property type="evidence" value="ECO:0007669"/>
    <property type="project" value="TreeGrafter"/>
</dbReference>
<keyword evidence="4" id="KW-0500">Molybdenum</keyword>
<comment type="similarity">
    <text evidence="1">Belongs to the bacterial solute-binding protein ModA family.</text>
</comment>
<evidence type="ECO:0000256" key="3">
    <source>
        <dbReference type="ARBA" id="ARBA00022729"/>
    </source>
</evidence>
<feature type="binding site" evidence="4">
    <location>
        <position position="73"/>
    </location>
    <ligand>
        <name>molybdate</name>
        <dbReference type="ChEBI" id="CHEBI:36264"/>
    </ligand>
</feature>
<dbReference type="AlphaFoldDB" id="A0A2S6IG72"/>
<feature type="chain" id="PRO_5038719792" evidence="5">
    <location>
        <begin position="22"/>
        <end position="258"/>
    </location>
</feature>
<dbReference type="InterPro" id="IPR005950">
    <property type="entry name" value="ModA"/>
</dbReference>